<dbReference type="PANTHER" id="PTHR42785">
    <property type="entry name" value="DNA TOPOISOMERASE, TYPE IA, CORE"/>
    <property type="match status" value="1"/>
</dbReference>
<accession>A0A6J4M271</accession>
<dbReference type="InterPro" id="IPR013824">
    <property type="entry name" value="Topo_IA_cen_sub1"/>
</dbReference>
<proteinExistence type="inferred from homology"/>
<evidence type="ECO:0000256" key="8">
    <source>
        <dbReference type="ARBA" id="ARBA00023235"/>
    </source>
</evidence>
<dbReference type="InterPro" id="IPR005733">
    <property type="entry name" value="TopoI_bac-type"/>
</dbReference>
<dbReference type="Gene3D" id="3.40.50.140">
    <property type="match status" value="1"/>
</dbReference>
<evidence type="ECO:0000256" key="12">
    <source>
        <dbReference type="ARBA" id="ARBA00032877"/>
    </source>
</evidence>
<gene>
    <name evidence="15" type="ORF">AVDCRST_MAG89-2867</name>
</gene>
<dbReference type="NCBIfam" id="TIGR01051">
    <property type="entry name" value="topA_bact"/>
    <property type="match status" value="1"/>
</dbReference>
<dbReference type="InterPro" id="IPR034149">
    <property type="entry name" value="TOPRIM_TopoI"/>
</dbReference>
<sequence length="532" mass="59139">MAVKKDKRLVVVESPTKAKTIRNFLPSGYVVAASMGHVRDLPESATEIPARFKGQEWARLGVNVDDGFEPLYVVPAGKRKIVAELKALLKDAGELIVATDEDREGESIGWHLVQVLDPKVPVSRIVFHEITPEAIREAIRKPRQIDEHLVRAQETRRILDRLVGYTVSPLLWKKISSGLSAGRVQSVAVRLLVQRERERRAFRSATYWDLKATLLRGITPFTAVLAAVGGKRVASGRDFDENTGRLKTADVVLLGGDEARALQERLRTSEWRVAETDEKPSVRRPYPPFTTSTLQQEANRKLRLSARDTMRIAQRLYEEGYITYMRTDSVHLSDQAMKASRSRIAQLYGDNYLSPQPRQFTTKSKGAQEAHEAIRPAGTEMKTVEELRLSGVEGALYELIWKRTVASQMADARLTYLTAQIEADGATFRASGKRIDFPGFFRAYVEGSDDPDAALEDGDGPLPPLARGDALGLRTLEALGHETQPPARYTEASLVKQLEAEGIGRPSTYASIIGTIIDRGYVERQGNALVPT</sequence>
<comment type="catalytic activity">
    <reaction evidence="1">
        <text>ATP-independent breakage of single-stranded DNA, followed by passage and rejoining.</text>
        <dbReference type="EC" id="5.6.2.1"/>
    </reaction>
</comment>
<dbReference type="EMBL" id="CADCTV010000597">
    <property type="protein sequence ID" value="CAA9346053.1"/>
    <property type="molecule type" value="Genomic_DNA"/>
</dbReference>
<dbReference type="InterPro" id="IPR023405">
    <property type="entry name" value="Topo_IA_core_domain"/>
</dbReference>
<evidence type="ECO:0000256" key="2">
    <source>
        <dbReference type="ARBA" id="ARBA00009446"/>
    </source>
</evidence>
<dbReference type="InterPro" id="IPR013497">
    <property type="entry name" value="Topo_IA_cen"/>
</dbReference>
<name>A0A6J4M271_9BACT</name>
<dbReference type="InterPro" id="IPR006171">
    <property type="entry name" value="TOPRIM_dom"/>
</dbReference>
<feature type="domain" description="Topo IA-type catalytic" evidence="14">
    <location>
        <begin position="146"/>
        <end position="532"/>
    </location>
</feature>
<dbReference type="InterPro" id="IPR003601">
    <property type="entry name" value="Topo_IA_2"/>
</dbReference>
<comment type="similarity">
    <text evidence="2">Belongs to the type IA topoisomerase family.</text>
</comment>
<dbReference type="InterPro" id="IPR013825">
    <property type="entry name" value="Topo_IA_cen_sub2"/>
</dbReference>
<dbReference type="GO" id="GO:0006265">
    <property type="term" value="P:DNA topological change"/>
    <property type="evidence" value="ECO:0007669"/>
    <property type="project" value="InterPro"/>
</dbReference>
<keyword evidence="7" id="KW-0238">DNA-binding</keyword>
<dbReference type="GO" id="GO:0003917">
    <property type="term" value="F:DNA topoisomerase type I (single strand cut, ATP-independent) activity"/>
    <property type="evidence" value="ECO:0007669"/>
    <property type="project" value="UniProtKB-EC"/>
</dbReference>
<dbReference type="HAMAP" id="MF_00952">
    <property type="entry name" value="Topoisom_1_prok"/>
    <property type="match status" value="1"/>
</dbReference>
<dbReference type="CDD" id="cd03363">
    <property type="entry name" value="TOPRIM_TopoIA_TopoI"/>
    <property type="match status" value="1"/>
</dbReference>
<evidence type="ECO:0000259" key="13">
    <source>
        <dbReference type="PROSITE" id="PS50880"/>
    </source>
</evidence>
<keyword evidence="4" id="KW-0479">Metal-binding</keyword>
<dbReference type="SMART" id="SM00437">
    <property type="entry name" value="TOP1Ac"/>
    <property type="match status" value="1"/>
</dbReference>
<dbReference type="PRINTS" id="PR00417">
    <property type="entry name" value="PRTPISMRASEI"/>
</dbReference>
<evidence type="ECO:0000256" key="6">
    <source>
        <dbReference type="ARBA" id="ARBA00023029"/>
    </source>
</evidence>
<dbReference type="SMART" id="SM00493">
    <property type="entry name" value="TOPRIM"/>
    <property type="match status" value="1"/>
</dbReference>
<keyword evidence="5" id="KW-0460">Magnesium</keyword>
<evidence type="ECO:0000313" key="15">
    <source>
        <dbReference type="EMBL" id="CAA9346053.1"/>
    </source>
</evidence>
<dbReference type="Gene3D" id="2.70.20.10">
    <property type="entry name" value="Topoisomerase I, domain 3"/>
    <property type="match status" value="1"/>
</dbReference>
<reference evidence="15" key="1">
    <citation type="submission" date="2020-02" db="EMBL/GenBank/DDBJ databases">
        <authorList>
            <person name="Meier V. D."/>
        </authorList>
    </citation>
    <scope>NUCLEOTIDE SEQUENCE</scope>
    <source>
        <strain evidence="15">AVDCRST_MAG89</strain>
    </source>
</reference>
<dbReference type="Pfam" id="PF01751">
    <property type="entry name" value="Toprim"/>
    <property type="match status" value="1"/>
</dbReference>
<dbReference type="Gene3D" id="1.10.460.10">
    <property type="entry name" value="Topoisomerase I, domain 2"/>
    <property type="match status" value="1"/>
</dbReference>
<protein>
    <recommendedName>
        <fullName evidence="3">DNA topoisomerase</fullName>
        <ecNumber evidence="3">5.6.2.1</ecNumber>
    </recommendedName>
    <alternativeName>
        <fullName evidence="12">Omega-protein</fullName>
    </alternativeName>
    <alternativeName>
        <fullName evidence="11">Relaxing enzyme</fullName>
    </alternativeName>
    <alternativeName>
        <fullName evidence="9">Swivelase</fullName>
    </alternativeName>
    <alternativeName>
        <fullName evidence="10">Untwisting enzyme</fullName>
    </alternativeName>
</protein>
<dbReference type="GO" id="GO:0046872">
    <property type="term" value="F:metal ion binding"/>
    <property type="evidence" value="ECO:0007669"/>
    <property type="project" value="UniProtKB-KW"/>
</dbReference>
<dbReference type="AlphaFoldDB" id="A0A6J4M271"/>
<dbReference type="InterPro" id="IPR003602">
    <property type="entry name" value="Topo_IA_DNA-bd_dom"/>
</dbReference>
<feature type="non-terminal residue" evidence="15">
    <location>
        <position position="532"/>
    </location>
</feature>
<evidence type="ECO:0000256" key="5">
    <source>
        <dbReference type="ARBA" id="ARBA00022842"/>
    </source>
</evidence>
<evidence type="ECO:0000256" key="1">
    <source>
        <dbReference type="ARBA" id="ARBA00000213"/>
    </source>
</evidence>
<dbReference type="SUPFAM" id="SSF56712">
    <property type="entry name" value="Prokaryotic type I DNA topoisomerase"/>
    <property type="match status" value="1"/>
</dbReference>
<dbReference type="Pfam" id="PF01131">
    <property type="entry name" value="Topoisom_bac"/>
    <property type="match status" value="1"/>
</dbReference>
<dbReference type="InterPro" id="IPR013826">
    <property type="entry name" value="Topo_IA_cen_sub3"/>
</dbReference>
<dbReference type="InterPro" id="IPR023406">
    <property type="entry name" value="Topo_IA_AS"/>
</dbReference>
<dbReference type="PROSITE" id="PS50880">
    <property type="entry name" value="TOPRIM"/>
    <property type="match status" value="1"/>
</dbReference>
<dbReference type="PANTHER" id="PTHR42785:SF1">
    <property type="entry name" value="DNA TOPOISOMERASE"/>
    <property type="match status" value="1"/>
</dbReference>
<evidence type="ECO:0000256" key="9">
    <source>
        <dbReference type="ARBA" id="ARBA00030003"/>
    </source>
</evidence>
<dbReference type="SMART" id="SM00436">
    <property type="entry name" value="TOP1Bc"/>
    <property type="match status" value="1"/>
</dbReference>
<feature type="domain" description="Toprim" evidence="13">
    <location>
        <begin position="7"/>
        <end position="131"/>
    </location>
</feature>
<evidence type="ECO:0000256" key="10">
    <source>
        <dbReference type="ARBA" id="ARBA00031985"/>
    </source>
</evidence>
<dbReference type="CDD" id="cd00186">
    <property type="entry name" value="TOP1Ac"/>
    <property type="match status" value="1"/>
</dbReference>
<dbReference type="Gene3D" id="1.10.290.10">
    <property type="entry name" value="Topoisomerase I, domain 4"/>
    <property type="match status" value="1"/>
</dbReference>
<evidence type="ECO:0000256" key="4">
    <source>
        <dbReference type="ARBA" id="ARBA00022723"/>
    </source>
</evidence>
<dbReference type="InterPro" id="IPR000380">
    <property type="entry name" value="Topo_IA"/>
</dbReference>
<dbReference type="PROSITE" id="PS00396">
    <property type="entry name" value="TOPO_IA_1"/>
    <property type="match status" value="1"/>
</dbReference>
<keyword evidence="6" id="KW-0799">Topoisomerase</keyword>
<dbReference type="PROSITE" id="PS52039">
    <property type="entry name" value="TOPO_IA_2"/>
    <property type="match status" value="1"/>
</dbReference>
<organism evidence="15">
    <name type="scientific">uncultured Gemmatimonadota bacterium</name>
    <dbReference type="NCBI Taxonomy" id="203437"/>
    <lineage>
        <taxon>Bacteria</taxon>
        <taxon>Pseudomonadati</taxon>
        <taxon>Gemmatimonadota</taxon>
        <taxon>environmental samples</taxon>
    </lineage>
</organism>
<keyword evidence="8 15" id="KW-0413">Isomerase</keyword>
<evidence type="ECO:0000259" key="14">
    <source>
        <dbReference type="PROSITE" id="PS52039"/>
    </source>
</evidence>
<evidence type="ECO:0000256" key="7">
    <source>
        <dbReference type="ARBA" id="ARBA00023125"/>
    </source>
</evidence>
<dbReference type="GO" id="GO:0003677">
    <property type="term" value="F:DNA binding"/>
    <property type="evidence" value="ECO:0007669"/>
    <property type="project" value="UniProtKB-KW"/>
</dbReference>
<evidence type="ECO:0000256" key="11">
    <source>
        <dbReference type="ARBA" id="ARBA00032235"/>
    </source>
</evidence>
<dbReference type="InterPro" id="IPR028612">
    <property type="entry name" value="Topoisom_1_IA"/>
</dbReference>
<evidence type="ECO:0000256" key="3">
    <source>
        <dbReference type="ARBA" id="ARBA00012891"/>
    </source>
</evidence>
<dbReference type="EC" id="5.6.2.1" evidence="3"/>